<keyword evidence="6 8" id="KW-1133">Transmembrane helix</keyword>
<sequence length="515" mass="56058">MSFEEKYGVRPLVVITTVLGVFMAVLDSEVVNVAIPKMTSVFSTTQSTISWVVTIYLLTQGMLTPASGFIGERYGYKKVFLFALAEFTLGSALCGISWSVESIIFFRVIQAIGGAMLIPLSMAILFSLSKPEKRGVIMGFWGIAIIFAPAFGPTLGGYFVEYLDWRLIFFINVPVGIAGFLMAKAILPEFPAKKMYRFDLPGLATSLPGFFCLLYALSDVPNSGWTSLKIISLLTASVILLSLFVVLELTTEYPMLNLRLLKNRIFTVSVVATGLLSMTMLGILFILPVFLQNGLGLSPLQTGLLTMPGALATGFLMPVSGAMFDKVGARIPAAFGIFLVLCLSILLTNINIEWSFTSIMMLYMFRSTGMGLSNMPINTAGMNAVPRPQISQATALMNTMRMVAGSLGTAILSTAMQSHTNYALNSYLQNVSTHSLQEISNYGLTSSVYGLTKPNEMLHIMLSLKQIAFQSGTQYAMKISVIFATLAFLSVMAIGKKQEHVATGEPQHLITEQES</sequence>
<evidence type="ECO:0000256" key="5">
    <source>
        <dbReference type="ARBA" id="ARBA00022692"/>
    </source>
</evidence>
<dbReference type="InterPro" id="IPR036259">
    <property type="entry name" value="MFS_trans_sf"/>
</dbReference>
<comment type="similarity">
    <text evidence="2">Belongs to the major facilitator superfamily. EmrB family.</text>
</comment>
<keyword evidence="7 8" id="KW-0472">Membrane</keyword>
<keyword evidence="3" id="KW-0813">Transport</keyword>
<feature type="transmembrane region" description="Helical" evidence="8">
    <location>
        <begin position="7"/>
        <end position="26"/>
    </location>
</feature>
<gene>
    <name evidence="10" type="ORF">SBF1_8440001</name>
</gene>
<feature type="transmembrane region" description="Helical" evidence="8">
    <location>
        <begin position="230"/>
        <end position="253"/>
    </location>
</feature>
<dbReference type="InterPro" id="IPR011701">
    <property type="entry name" value="MFS"/>
</dbReference>
<dbReference type="AlphaFoldDB" id="A0A2U3LUY6"/>
<dbReference type="PANTHER" id="PTHR42718:SF9">
    <property type="entry name" value="MAJOR FACILITATOR SUPERFAMILY MULTIDRUG TRANSPORTER MFSC"/>
    <property type="match status" value="1"/>
</dbReference>
<feature type="transmembrane region" description="Helical" evidence="8">
    <location>
        <begin position="198"/>
        <end position="218"/>
    </location>
</feature>
<evidence type="ECO:0000256" key="4">
    <source>
        <dbReference type="ARBA" id="ARBA00022475"/>
    </source>
</evidence>
<keyword evidence="4" id="KW-1003">Cell membrane</keyword>
<dbReference type="Proteomes" id="UP000238916">
    <property type="component" value="Unassembled WGS sequence"/>
</dbReference>
<evidence type="ECO:0000256" key="3">
    <source>
        <dbReference type="ARBA" id="ARBA00022448"/>
    </source>
</evidence>
<dbReference type="PANTHER" id="PTHR42718">
    <property type="entry name" value="MAJOR FACILITATOR SUPERFAMILY MULTIDRUG TRANSPORTER MFSC"/>
    <property type="match status" value="1"/>
</dbReference>
<evidence type="ECO:0000256" key="1">
    <source>
        <dbReference type="ARBA" id="ARBA00004651"/>
    </source>
</evidence>
<comment type="subcellular location">
    <subcellularLocation>
        <location evidence="1">Cell membrane</location>
        <topology evidence="1">Multi-pass membrane protein</topology>
    </subcellularLocation>
</comment>
<dbReference type="GO" id="GO:0022857">
    <property type="term" value="F:transmembrane transporter activity"/>
    <property type="evidence" value="ECO:0007669"/>
    <property type="project" value="InterPro"/>
</dbReference>
<protein>
    <submittedName>
        <fullName evidence="10">Drug resistance transporter, EmrB/QacA subfamily</fullName>
    </submittedName>
</protein>
<dbReference type="Gene3D" id="1.20.1720.10">
    <property type="entry name" value="Multidrug resistance protein D"/>
    <property type="match status" value="1"/>
</dbReference>
<dbReference type="EMBL" id="OMOF01000828">
    <property type="protein sequence ID" value="SPF55659.1"/>
    <property type="molecule type" value="Genomic_DNA"/>
</dbReference>
<keyword evidence="5 8" id="KW-0812">Transmembrane</keyword>
<dbReference type="SUPFAM" id="SSF103473">
    <property type="entry name" value="MFS general substrate transporter"/>
    <property type="match status" value="1"/>
</dbReference>
<dbReference type="OrthoDB" id="102502at2"/>
<evidence type="ECO:0000313" key="11">
    <source>
        <dbReference type="Proteomes" id="UP000238916"/>
    </source>
</evidence>
<dbReference type="Gene3D" id="1.20.1250.20">
    <property type="entry name" value="MFS general substrate transporter like domains"/>
    <property type="match status" value="1"/>
</dbReference>
<feature type="transmembrane region" description="Helical" evidence="8">
    <location>
        <begin position="265"/>
        <end position="291"/>
    </location>
</feature>
<evidence type="ECO:0000256" key="8">
    <source>
        <dbReference type="SAM" id="Phobius"/>
    </source>
</evidence>
<evidence type="ECO:0000256" key="7">
    <source>
        <dbReference type="ARBA" id="ARBA00023136"/>
    </source>
</evidence>
<dbReference type="PROSITE" id="PS50850">
    <property type="entry name" value="MFS"/>
    <property type="match status" value="1"/>
</dbReference>
<evidence type="ECO:0000259" key="9">
    <source>
        <dbReference type="PROSITE" id="PS50850"/>
    </source>
</evidence>
<evidence type="ECO:0000313" key="10">
    <source>
        <dbReference type="EMBL" id="SPF55659.1"/>
    </source>
</evidence>
<accession>A0A2U3LUY6</accession>
<dbReference type="GO" id="GO:0005886">
    <property type="term" value="C:plasma membrane"/>
    <property type="evidence" value="ECO:0007669"/>
    <property type="project" value="UniProtKB-SubCell"/>
</dbReference>
<feature type="transmembrane region" description="Helical" evidence="8">
    <location>
        <begin position="165"/>
        <end position="186"/>
    </location>
</feature>
<reference evidence="11" key="1">
    <citation type="submission" date="2018-02" db="EMBL/GenBank/DDBJ databases">
        <authorList>
            <person name="Hausmann B."/>
        </authorList>
    </citation>
    <scope>NUCLEOTIDE SEQUENCE [LARGE SCALE GENOMIC DNA]</scope>
    <source>
        <strain evidence="11">Peat soil MAG SbF1</strain>
    </source>
</reference>
<dbReference type="PRINTS" id="PR01036">
    <property type="entry name" value="TCRTETB"/>
</dbReference>
<dbReference type="InterPro" id="IPR020846">
    <property type="entry name" value="MFS_dom"/>
</dbReference>
<name>A0A2U3LUY6_9FIRM</name>
<organism evidence="10 11">
    <name type="scientific">Candidatus Desulfosporosinus infrequens</name>
    <dbReference type="NCBI Taxonomy" id="2043169"/>
    <lineage>
        <taxon>Bacteria</taxon>
        <taxon>Bacillati</taxon>
        <taxon>Bacillota</taxon>
        <taxon>Clostridia</taxon>
        <taxon>Eubacteriales</taxon>
        <taxon>Desulfitobacteriaceae</taxon>
        <taxon>Desulfosporosinus</taxon>
    </lineage>
</organism>
<proteinExistence type="inferred from homology"/>
<dbReference type="Pfam" id="PF07690">
    <property type="entry name" value="MFS_1"/>
    <property type="match status" value="1"/>
</dbReference>
<evidence type="ECO:0000256" key="6">
    <source>
        <dbReference type="ARBA" id="ARBA00022989"/>
    </source>
</evidence>
<feature type="transmembrane region" description="Helical" evidence="8">
    <location>
        <begin position="331"/>
        <end position="352"/>
    </location>
</feature>
<feature type="transmembrane region" description="Helical" evidence="8">
    <location>
        <begin position="79"/>
        <end position="98"/>
    </location>
</feature>
<dbReference type="NCBIfam" id="TIGR00711">
    <property type="entry name" value="efflux_EmrB"/>
    <property type="match status" value="1"/>
</dbReference>
<feature type="transmembrane region" description="Helical" evidence="8">
    <location>
        <begin position="303"/>
        <end position="324"/>
    </location>
</feature>
<dbReference type="InterPro" id="IPR004638">
    <property type="entry name" value="EmrB-like"/>
</dbReference>
<feature type="transmembrane region" description="Helical" evidence="8">
    <location>
        <begin position="104"/>
        <end position="128"/>
    </location>
</feature>
<dbReference type="CDD" id="cd17503">
    <property type="entry name" value="MFS_LmrB_MDR_like"/>
    <property type="match status" value="1"/>
</dbReference>
<feature type="transmembrane region" description="Helical" evidence="8">
    <location>
        <begin position="140"/>
        <end position="159"/>
    </location>
</feature>
<evidence type="ECO:0000256" key="2">
    <source>
        <dbReference type="ARBA" id="ARBA00008537"/>
    </source>
</evidence>
<feature type="domain" description="Major facilitator superfamily (MFS) profile" evidence="9">
    <location>
        <begin position="13"/>
        <end position="499"/>
    </location>
</feature>